<dbReference type="EMBL" id="LGGP01000366">
    <property type="protein sequence ID" value="KUK78529.1"/>
    <property type="molecule type" value="Genomic_DNA"/>
</dbReference>
<protein>
    <submittedName>
        <fullName evidence="1">Uncharacterized protein</fullName>
    </submittedName>
</protein>
<sequence>WEEPEVRGKRSEERRDLDLLTSSLIPLTSDPPQRTFKIIPPTIAIITLASVPIR</sequence>
<proteinExistence type="predicted"/>
<comment type="caution">
    <text evidence="1">The sequence shown here is derived from an EMBL/GenBank/DDBJ whole genome shotgun (WGS) entry which is preliminary data.</text>
</comment>
<evidence type="ECO:0000313" key="2">
    <source>
        <dbReference type="Proteomes" id="UP000054092"/>
    </source>
</evidence>
<name>A0A101HKK8_9BACT</name>
<gene>
    <name evidence="1" type="ORF">XD94_1696</name>
</gene>
<organism evidence="1 2">
    <name type="scientific">Mesotoga prima</name>
    <dbReference type="NCBI Taxonomy" id="1184387"/>
    <lineage>
        <taxon>Bacteria</taxon>
        <taxon>Thermotogati</taxon>
        <taxon>Thermotogota</taxon>
        <taxon>Thermotogae</taxon>
        <taxon>Kosmotogales</taxon>
        <taxon>Kosmotogaceae</taxon>
        <taxon>Mesotoga</taxon>
    </lineage>
</organism>
<evidence type="ECO:0000313" key="1">
    <source>
        <dbReference type="EMBL" id="KUK78529.1"/>
    </source>
</evidence>
<reference evidence="2" key="1">
    <citation type="journal article" date="2015" name="MBio">
        <title>Genome-Resolved Metagenomic Analysis Reveals Roles for Candidate Phyla and Other Microbial Community Members in Biogeochemical Transformations in Oil Reservoirs.</title>
        <authorList>
            <person name="Hu P."/>
            <person name="Tom L."/>
            <person name="Singh A."/>
            <person name="Thomas B.C."/>
            <person name="Baker B.J."/>
            <person name="Piceno Y.M."/>
            <person name="Andersen G.L."/>
            <person name="Banfield J.F."/>
        </authorList>
    </citation>
    <scope>NUCLEOTIDE SEQUENCE [LARGE SCALE GENOMIC DNA]</scope>
</reference>
<feature type="non-terminal residue" evidence="1">
    <location>
        <position position="1"/>
    </location>
</feature>
<accession>A0A101HKK8</accession>
<dbReference type="Proteomes" id="UP000054092">
    <property type="component" value="Unassembled WGS sequence"/>
</dbReference>
<dbReference type="AlphaFoldDB" id="A0A101HKK8"/>